<dbReference type="CDD" id="cd07106">
    <property type="entry name" value="ALDH_AldA-AAD23400"/>
    <property type="match status" value="1"/>
</dbReference>
<keyword evidence="7" id="KW-1185">Reference proteome</keyword>
<dbReference type="Proteomes" id="UP000199647">
    <property type="component" value="Unassembled WGS sequence"/>
</dbReference>
<evidence type="ECO:0000259" key="5">
    <source>
        <dbReference type="Pfam" id="PF00171"/>
    </source>
</evidence>
<dbReference type="PROSITE" id="PS00687">
    <property type="entry name" value="ALDEHYDE_DEHYDR_GLU"/>
    <property type="match status" value="1"/>
</dbReference>
<dbReference type="InterPro" id="IPR016162">
    <property type="entry name" value="Ald_DH_N"/>
</dbReference>
<dbReference type="Gene3D" id="3.40.605.10">
    <property type="entry name" value="Aldehyde Dehydrogenase, Chain A, domain 1"/>
    <property type="match status" value="1"/>
</dbReference>
<comment type="similarity">
    <text evidence="1 4">Belongs to the aldehyde dehydrogenase family.</text>
</comment>
<dbReference type="GO" id="GO:0016620">
    <property type="term" value="F:oxidoreductase activity, acting on the aldehyde or oxo group of donors, NAD or NADP as acceptor"/>
    <property type="evidence" value="ECO:0007669"/>
    <property type="project" value="InterPro"/>
</dbReference>
<feature type="active site" evidence="3">
    <location>
        <position position="240"/>
    </location>
</feature>
<reference evidence="6 7" key="1">
    <citation type="submission" date="2016-10" db="EMBL/GenBank/DDBJ databases">
        <authorList>
            <person name="de Groot N.N."/>
        </authorList>
    </citation>
    <scope>NUCLEOTIDE SEQUENCE [LARGE SCALE GENOMIC DNA]</scope>
    <source>
        <strain evidence="6 7">A52C2</strain>
    </source>
</reference>
<sequence length="470" mass="50344">MAYRLLIDGKLVDGASTLDVIDPATGAVFETCARADEAQLEQAIAAAKRAFPAWAALGHEKRRDYLNQLADAMQGRYDEFCKLLTREQGKPLAQSQFEVGGAIAALRYFGEQDLPLETIRETEDGKILEQRTPLGVVAAITPWNFPVILLMMKLAPALSVGNTMVAKPAPSTPLTTALFGELAAEILPPGVLNVIVDANDLGGKITAHSDIAKVSFTGSTGTGKRVMESAAGTLKRLTLELGGNDAAIILDDVDAKEVAPKVFQAAMVNAGQVCLAAKRVYAPRSMYDAICEELAKLAREAVVDDGLNQGAEIGPLQNKQQYEKVLEIIEEAKAQGKVIAGGAALDREGYFIAPTVVRDLPDSARLVREEQFGPAIPVLVYDTIEEVIERANDSEYGLGGTIWTNDADRGLQVALQVQSGTVWVNKHLDMPFDVPFGGAKQSGIGREQGIDGMKEFTQAKIINVANKIAA</sequence>
<dbReference type="AlphaFoldDB" id="A0A1H9IS33"/>
<dbReference type="Pfam" id="PF00171">
    <property type="entry name" value="Aldedh"/>
    <property type="match status" value="1"/>
</dbReference>
<dbReference type="Gene3D" id="3.40.309.10">
    <property type="entry name" value="Aldehyde Dehydrogenase, Chain A, domain 2"/>
    <property type="match status" value="1"/>
</dbReference>
<evidence type="ECO:0000256" key="3">
    <source>
        <dbReference type="PROSITE-ProRule" id="PRU10007"/>
    </source>
</evidence>
<keyword evidence="2 4" id="KW-0560">Oxidoreductase</keyword>
<dbReference type="STRING" id="1855383.SAMN05216548_107188"/>
<dbReference type="InterPro" id="IPR016161">
    <property type="entry name" value="Ald_DH/histidinol_DH"/>
</dbReference>
<evidence type="ECO:0000256" key="2">
    <source>
        <dbReference type="ARBA" id="ARBA00023002"/>
    </source>
</evidence>
<evidence type="ECO:0000256" key="1">
    <source>
        <dbReference type="ARBA" id="ARBA00009986"/>
    </source>
</evidence>
<dbReference type="SUPFAM" id="SSF53720">
    <property type="entry name" value="ALDH-like"/>
    <property type="match status" value="1"/>
</dbReference>
<dbReference type="RefSeq" id="WP_092496733.1">
    <property type="nucleotide sequence ID" value="NZ_FOFG01000007.1"/>
</dbReference>
<gene>
    <name evidence="6" type="ORF">SAMN05216548_107188</name>
</gene>
<accession>A0A1H9IS33</accession>
<evidence type="ECO:0000313" key="7">
    <source>
        <dbReference type="Proteomes" id="UP000199647"/>
    </source>
</evidence>
<organism evidence="6 7">
    <name type="scientific">Faunimonas pinastri</name>
    <dbReference type="NCBI Taxonomy" id="1855383"/>
    <lineage>
        <taxon>Bacteria</taxon>
        <taxon>Pseudomonadati</taxon>
        <taxon>Pseudomonadota</taxon>
        <taxon>Alphaproteobacteria</taxon>
        <taxon>Hyphomicrobiales</taxon>
        <taxon>Afifellaceae</taxon>
        <taxon>Faunimonas</taxon>
    </lineage>
</organism>
<dbReference type="InterPro" id="IPR044086">
    <property type="entry name" value="LUC3-like"/>
</dbReference>
<dbReference type="InterPro" id="IPR015590">
    <property type="entry name" value="Aldehyde_DH_dom"/>
</dbReference>
<dbReference type="EMBL" id="FOFG01000007">
    <property type="protein sequence ID" value="SEQ77312.1"/>
    <property type="molecule type" value="Genomic_DNA"/>
</dbReference>
<dbReference type="FunFam" id="3.40.605.10:FF:000007">
    <property type="entry name" value="NAD/NADP-dependent betaine aldehyde dehydrogenase"/>
    <property type="match status" value="1"/>
</dbReference>
<evidence type="ECO:0000313" key="6">
    <source>
        <dbReference type="EMBL" id="SEQ77312.1"/>
    </source>
</evidence>
<proteinExistence type="inferred from homology"/>
<evidence type="ECO:0000256" key="4">
    <source>
        <dbReference type="RuleBase" id="RU003345"/>
    </source>
</evidence>
<dbReference type="PANTHER" id="PTHR11699">
    <property type="entry name" value="ALDEHYDE DEHYDROGENASE-RELATED"/>
    <property type="match status" value="1"/>
</dbReference>
<name>A0A1H9IS33_9HYPH</name>
<protein>
    <submittedName>
        <fullName evidence="6">Acyl-CoA reductase</fullName>
    </submittedName>
</protein>
<dbReference type="OrthoDB" id="9802947at2"/>
<feature type="domain" description="Aldehyde dehydrogenase" evidence="5">
    <location>
        <begin position="16"/>
        <end position="461"/>
    </location>
</feature>
<dbReference type="InterPro" id="IPR016163">
    <property type="entry name" value="Ald_DH_C"/>
</dbReference>
<dbReference type="InterPro" id="IPR029510">
    <property type="entry name" value="Ald_DH_CS_GLU"/>
</dbReference>